<evidence type="ECO:0000313" key="1">
    <source>
        <dbReference type="EMBL" id="CAD7588367.1"/>
    </source>
</evidence>
<organism evidence="1">
    <name type="scientific">Timema genevievae</name>
    <name type="common">Walking stick</name>
    <dbReference type="NCBI Taxonomy" id="629358"/>
    <lineage>
        <taxon>Eukaryota</taxon>
        <taxon>Metazoa</taxon>
        <taxon>Ecdysozoa</taxon>
        <taxon>Arthropoda</taxon>
        <taxon>Hexapoda</taxon>
        <taxon>Insecta</taxon>
        <taxon>Pterygota</taxon>
        <taxon>Neoptera</taxon>
        <taxon>Polyneoptera</taxon>
        <taxon>Phasmatodea</taxon>
        <taxon>Timematodea</taxon>
        <taxon>Timematoidea</taxon>
        <taxon>Timematidae</taxon>
        <taxon>Timema</taxon>
    </lineage>
</organism>
<protein>
    <submittedName>
        <fullName evidence="1">Uncharacterized protein</fullName>
    </submittedName>
</protein>
<proteinExistence type="predicted"/>
<sequence length="148" mass="17229">MEYVKANVLESIHSFKAYLLKTLNTAWSRRRRLSETCSQPVTQLRHYACLHHKPISRHWNCLRLIKKGVLRRQSRKLLSVSSRRKTRSPSTWGRGILRCCTKPLGDIPEAFLHDCHRVLQGLYMGYYVAVHGLPWVSVSVGRPLRPRV</sequence>
<reference evidence="1" key="1">
    <citation type="submission" date="2020-11" db="EMBL/GenBank/DDBJ databases">
        <authorList>
            <person name="Tran Van P."/>
        </authorList>
    </citation>
    <scope>NUCLEOTIDE SEQUENCE</scope>
</reference>
<gene>
    <name evidence="1" type="ORF">TGEB3V08_LOCUS2437</name>
</gene>
<name>A0A7R9JS72_TIMGE</name>
<dbReference type="AlphaFoldDB" id="A0A7R9JS72"/>
<accession>A0A7R9JS72</accession>
<dbReference type="EMBL" id="OE839722">
    <property type="protein sequence ID" value="CAD7588367.1"/>
    <property type="molecule type" value="Genomic_DNA"/>
</dbReference>